<feature type="binding site" evidence="7">
    <location>
        <position position="255"/>
    </location>
    <ligand>
        <name>FMN</name>
        <dbReference type="ChEBI" id="CHEBI:58210"/>
    </ligand>
</feature>
<accession>A0A2T5ME56</accession>
<dbReference type="GO" id="GO:0016614">
    <property type="term" value="F:oxidoreductase activity, acting on CH-OH group of donors"/>
    <property type="evidence" value="ECO:0007669"/>
    <property type="project" value="UniProtKB-ARBA"/>
</dbReference>
<dbReference type="InterPro" id="IPR000262">
    <property type="entry name" value="FMN-dep_DH"/>
</dbReference>
<evidence type="ECO:0000256" key="6">
    <source>
        <dbReference type="PIRSR" id="PIRSR000138-1"/>
    </source>
</evidence>
<feature type="binding site" evidence="7">
    <location>
        <begin position="80"/>
        <end position="82"/>
    </location>
    <ligand>
        <name>FMN</name>
        <dbReference type="ChEBI" id="CHEBI:58210"/>
    </ligand>
</feature>
<dbReference type="PANTHER" id="PTHR10578">
    <property type="entry name" value="S -2-HYDROXY-ACID OXIDASE-RELATED"/>
    <property type="match status" value="1"/>
</dbReference>
<dbReference type="PIRSF" id="PIRSF000138">
    <property type="entry name" value="Al-hdrx_acd_dh"/>
    <property type="match status" value="1"/>
</dbReference>
<dbReference type="Proteomes" id="UP000244248">
    <property type="component" value="Unassembled WGS sequence"/>
</dbReference>
<comment type="cofactor">
    <cofactor evidence="1">
        <name>FMN</name>
        <dbReference type="ChEBI" id="CHEBI:58210"/>
    </cofactor>
</comment>
<protein>
    <submittedName>
        <fullName evidence="9">Alpha-hydroxy-acid oxidizing enzyme</fullName>
    </submittedName>
</protein>
<feature type="binding site" evidence="7">
    <location>
        <begin position="310"/>
        <end position="314"/>
    </location>
    <ligand>
        <name>FMN</name>
        <dbReference type="ChEBI" id="CHEBI:58210"/>
    </ligand>
</feature>
<feature type="binding site" evidence="7">
    <location>
        <position position="109"/>
    </location>
    <ligand>
        <name>FMN</name>
        <dbReference type="ChEBI" id="CHEBI:58210"/>
    </ligand>
</feature>
<dbReference type="Gene3D" id="3.20.20.70">
    <property type="entry name" value="Aldolase class I"/>
    <property type="match status" value="1"/>
</dbReference>
<dbReference type="PROSITE" id="PS51349">
    <property type="entry name" value="FMN_HYDROXY_ACID_DH_2"/>
    <property type="match status" value="1"/>
</dbReference>
<feature type="binding site" evidence="7">
    <location>
        <position position="279"/>
    </location>
    <ligand>
        <name>glyoxylate</name>
        <dbReference type="ChEBI" id="CHEBI:36655"/>
    </ligand>
</feature>
<sequence>MSLDRCFNIADLRALAKRKLPAPMFHYIDGGADDEWTMRRNSAAFNDYELLPSALVDVSSVNLRTRVLGVDVEMPLLLSPTGMSRLFHHHKELGAARAAASAGLMYSLSTMATTNIEDVAKASDGPKMFQVYVFRDRGLTRELVQRCKESGYKALCLTVDTPVAGNRERDHRNGMVMPPKFSLASLMSFVASPEWSLNYLRDPNFDLANVAHRVDALKGGSLGLMNYVNSQFDATVSWKDAEWLAGEWGGSFVIKGLSRPDDAKAAKRIGASALMISNHGGRQLDCSPAAIDCLAPIRDAVGDGLELIVDGGIRRGSDILKAVALGANACSIGRPYLYGLAAGGEKGVTRALTLLKAELLRDMALLGCNEMKQVDQTRVQYRKNN</sequence>
<evidence type="ECO:0000256" key="2">
    <source>
        <dbReference type="ARBA" id="ARBA00022630"/>
    </source>
</evidence>
<keyword evidence="10" id="KW-1185">Reference proteome</keyword>
<comment type="caution">
    <text evidence="9">The sequence shown here is derived from an EMBL/GenBank/DDBJ whole genome shotgun (WGS) entry which is preliminary data.</text>
</comment>
<dbReference type="SUPFAM" id="SSF51395">
    <property type="entry name" value="FMN-linked oxidoreductases"/>
    <property type="match status" value="1"/>
</dbReference>
<evidence type="ECO:0000256" key="1">
    <source>
        <dbReference type="ARBA" id="ARBA00001917"/>
    </source>
</evidence>
<dbReference type="EMBL" id="QANS01000004">
    <property type="protein sequence ID" value="PTU30855.1"/>
    <property type="molecule type" value="Genomic_DNA"/>
</dbReference>
<feature type="binding site" evidence="7">
    <location>
        <position position="27"/>
    </location>
    <ligand>
        <name>glyoxylate</name>
        <dbReference type="ChEBI" id="CHEBI:36655"/>
    </ligand>
</feature>
<dbReference type="RefSeq" id="WP_107940440.1">
    <property type="nucleotide sequence ID" value="NZ_QANS01000004.1"/>
</dbReference>
<reference evidence="9 10" key="1">
    <citation type="submission" date="2018-04" db="EMBL/GenBank/DDBJ databases">
        <title>Novel species isolated from glacier.</title>
        <authorList>
            <person name="Liu Q."/>
            <person name="Xin Y.-H."/>
        </authorList>
    </citation>
    <scope>NUCLEOTIDE SEQUENCE [LARGE SCALE GENOMIC DNA]</scope>
    <source>
        <strain evidence="9 10">GT1R17</strain>
    </source>
</reference>
<keyword evidence="4" id="KW-0560">Oxidoreductase</keyword>
<name>A0A2T5ME56_9GAMM</name>
<dbReference type="InterPro" id="IPR012133">
    <property type="entry name" value="Alpha-hydoxy_acid_DH_FMN"/>
</dbReference>
<dbReference type="Pfam" id="PF01070">
    <property type="entry name" value="FMN_dh"/>
    <property type="match status" value="1"/>
</dbReference>
<dbReference type="PROSITE" id="PS00557">
    <property type="entry name" value="FMN_HYDROXY_ACID_DH_1"/>
    <property type="match status" value="1"/>
</dbReference>
<dbReference type="InterPro" id="IPR037396">
    <property type="entry name" value="FMN_HAD"/>
</dbReference>
<gene>
    <name evidence="9" type="ORF">CJD38_11125</name>
</gene>
<feature type="binding site" evidence="7">
    <location>
        <position position="132"/>
    </location>
    <ligand>
        <name>glyoxylate</name>
        <dbReference type="ChEBI" id="CHEBI:36655"/>
    </ligand>
</feature>
<dbReference type="FunFam" id="3.20.20.70:FF:000029">
    <property type="entry name" value="L-lactate dehydrogenase"/>
    <property type="match status" value="1"/>
</dbReference>
<feature type="domain" description="FMN hydroxy acid dehydrogenase" evidence="8">
    <location>
        <begin position="1"/>
        <end position="384"/>
    </location>
</feature>
<feature type="binding site" evidence="7">
    <location>
        <begin position="333"/>
        <end position="334"/>
    </location>
    <ligand>
        <name>FMN</name>
        <dbReference type="ChEBI" id="CHEBI:58210"/>
    </ligand>
</feature>
<dbReference type="InterPro" id="IPR008259">
    <property type="entry name" value="FMN_hydac_DH_AS"/>
</dbReference>
<feature type="binding site" evidence="7">
    <location>
        <position position="158"/>
    </location>
    <ligand>
        <name>FMN</name>
        <dbReference type="ChEBI" id="CHEBI:58210"/>
    </ligand>
</feature>
<feature type="active site" description="Proton acceptor" evidence="6">
    <location>
        <position position="279"/>
    </location>
</feature>
<dbReference type="OrthoDB" id="9770452at2"/>
<evidence type="ECO:0000313" key="9">
    <source>
        <dbReference type="EMBL" id="PTU30855.1"/>
    </source>
</evidence>
<comment type="similarity">
    <text evidence="5">Belongs to the FMN-dependent alpha-hydroxy acid dehydrogenase family.</text>
</comment>
<feature type="binding site" evidence="7">
    <location>
        <position position="277"/>
    </location>
    <ligand>
        <name>FMN</name>
        <dbReference type="ChEBI" id="CHEBI:58210"/>
    </ligand>
</feature>
<evidence type="ECO:0000256" key="5">
    <source>
        <dbReference type="ARBA" id="ARBA00024042"/>
    </source>
</evidence>
<dbReference type="GO" id="GO:0010181">
    <property type="term" value="F:FMN binding"/>
    <property type="evidence" value="ECO:0007669"/>
    <property type="project" value="InterPro"/>
</dbReference>
<evidence type="ECO:0000259" key="8">
    <source>
        <dbReference type="PROSITE" id="PS51349"/>
    </source>
</evidence>
<feature type="binding site" evidence="7">
    <location>
        <position position="167"/>
    </location>
    <ligand>
        <name>glyoxylate</name>
        <dbReference type="ChEBI" id="CHEBI:36655"/>
    </ligand>
</feature>
<evidence type="ECO:0000256" key="4">
    <source>
        <dbReference type="ARBA" id="ARBA00023002"/>
    </source>
</evidence>
<feature type="binding site" evidence="7">
    <location>
        <position position="130"/>
    </location>
    <ligand>
        <name>FMN</name>
        <dbReference type="ChEBI" id="CHEBI:58210"/>
    </ligand>
</feature>
<feature type="binding site" evidence="7">
    <location>
        <position position="282"/>
    </location>
    <ligand>
        <name>glyoxylate</name>
        <dbReference type="ChEBI" id="CHEBI:36655"/>
    </ligand>
</feature>
<keyword evidence="3 7" id="KW-0288">FMN</keyword>
<organism evidence="9 10">
    <name type="scientific">Stenotrophobium rhamnosiphilum</name>
    <dbReference type="NCBI Taxonomy" id="2029166"/>
    <lineage>
        <taxon>Bacteria</taxon>
        <taxon>Pseudomonadati</taxon>
        <taxon>Pseudomonadota</taxon>
        <taxon>Gammaproteobacteria</taxon>
        <taxon>Nevskiales</taxon>
        <taxon>Nevskiaceae</taxon>
        <taxon>Stenotrophobium</taxon>
    </lineage>
</organism>
<evidence type="ECO:0000256" key="3">
    <source>
        <dbReference type="ARBA" id="ARBA00022643"/>
    </source>
</evidence>
<keyword evidence="2 7" id="KW-0285">Flavoprotein</keyword>
<dbReference type="PANTHER" id="PTHR10578:SF149">
    <property type="entry name" value="2-HYDROXYACID OXIDASE 2"/>
    <property type="match status" value="1"/>
</dbReference>
<proteinExistence type="inferred from homology"/>
<evidence type="ECO:0000313" key="10">
    <source>
        <dbReference type="Proteomes" id="UP000244248"/>
    </source>
</evidence>
<dbReference type="CDD" id="cd02809">
    <property type="entry name" value="alpha_hydroxyacid_oxid_FMN"/>
    <property type="match status" value="1"/>
</dbReference>
<dbReference type="AlphaFoldDB" id="A0A2T5ME56"/>
<evidence type="ECO:0000256" key="7">
    <source>
        <dbReference type="PIRSR" id="PIRSR000138-2"/>
    </source>
</evidence>
<dbReference type="InterPro" id="IPR013785">
    <property type="entry name" value="Aldolase_TIM"/>
</dbReference>